<dbReference type="Pfam" id="PF04205">
    <property type="entry name" value="FMN_bind"/>
    <property type="match status" value="1"/>
</dbReference>
<proteinExistence type="predicted"/>
<feature type="non-terminal residue" evidence="7">
    <location>
        <position position="1"/>
    </location>
</feature>
<evidence type="ECO:0000256" key="2">
    <source>
        <dbReference type="ARBA" id="ARBA00022553"/>
    </source>
</evidence>
<keyword evidence="3" id="KW-0285">Flavoprotein</keyword>
<dbReference type="GO" id="GO:0009055">
    <property type="term" value="F:electron transfer activity"/>
    <property type="evidence" value="ECO:0007669"/>
    <property type="project" value="InterPro"/>
</dbReference>
<evidence type="ECO:0000256" key="1">
    <source>
        <dbReference type="ARBA" id="ARBA00022448"/>
    </source>
</evidence>
<organism evidence="7">
    <name type="scientific">marine metagenome</name>
    <dbReference type="NCBI Taxonomy" id="408172"/>
    <lineage>
        <taxon>unclassified sequences</taxon>
        <taxon>metagenomes</taxon>
        <taxon>ecological metagenomes</taxon>
    </lineage>
</organism>
<keyword evidence="1" id="KW-0813">Transport</keyword>
<evidence type="ECO:0000256" key="4">
    <source>
        <dbReference type="ARBA" id="ARBA00022643"/>
    </source>
</evidence>
<dbReference type="PANTHER" id="PTHR36118:SF1">
    <property type="entry name" value="ION-TRANSLOCATING OXIDOREDUCTASE COMPLEX SUBUNIT G"/>
    <property type="match status" value="1"/>
</dbReference>
<evidence type="ECO:0000256" key="5">
    <source>
        <dbReference type="ARBA" id="ARBA00022982"/>
    </source>
</evidence>
<sequence length="133" mass="14714">SGVSLKLPGAWYALAMKDSQVIGAMIVDCVKGKHEAIDFVVALDAEGKVRCIEILEYRESIGDEVRRAGWRKQFQAKDSHSKLKLNDDIANIAGATISCRNVTEGVRRVCHTWQLVLRPALVSAKRLPKLASR</sequence>
<evidence type="ECO:0000313" key="7">
    <source>
        <dbReference type="EMBL" id="SVE55174.1"/>
    </source>
</evidence>
<feature type="domain" description="FMN-binding" evidence="6">
    <location>
        <begin position="32"/>
        <end position="113"/>
    </location>
</feature>
<evidence type="ECO:0000259" key="6">
    <source>
        <dbReference type="SMART" id="SM00900"/>
    </source>
</evidence>
<dbReference type="AlphaFoldDB" id="A0A383EEY3"/>
<dbReference type="GO" id="GO:0005886">
    <property type="term" value="C:plasma membrane"/>
    <property type="evidence" value="ECO:0007669"/>
    <property type="project" value="InterPro"/>
</dbReference>
<accession>A0A383EEY3</accession>
<keyword evidence="2" id="KW-0597">Phosphoprotein</keyword>
<dbReference type="EMBL" id="UINC01225207">
    <property type="protein sequence ID" value="SVE55174.1"/>
    <property type="molecule type" value="Genomic_DNA"/>
</dbReference>
<dbReference type="PANTHER" id="PTHR36118">
    <property type="entry name" value="ION-TRANSLOCATING OXIDOREDUCTASE COMPLEX SUBUNIT G"/>
    <property type="match status" value="1"/>
</dbReference>
<protein>
    <recommendedName>
        <fullName evidence="6">FMN-binding domain-containing protein</fullName>
    </recommendedName>
</protein>
<dbReference type="SMART" id="SM00900">
    <property type="entry name" value="FMN_bind"/>
    <property type="match status" value="1"/>
</dbReference>
<reference evidence="7" key="1">
    <citation type="submission" date="2018-05" db="EMBL/GenBank/DDBJ databases">
        <authorList>
            <person name="Lanie J.A."/>
            <person name="Ng W.-L."/>
            <person name="Kazmierczak K.M."/>
            <person name="Andrzejewski T.M."/>
            <person name="Davidsen T.M."/>
            <person name="Wayne K.J."/>
            <person name="Tettelin H."/>
            <person name="Glass J.I."/>
            <person name="Rusch D."/>
            <person name="Podicherti R."/>
            <person name="Tsui H.-C.T."/>
            <person name="Winkler M.E."/>
        </authorList>
    </citation>
    <scope>NUCLEOTIDE SEQUENCE</scope>
</reference>
<dbReference type="InterPro" id="IPR010209">
    <property type="entry name" value="Ion_transpt_RnfG/RsxG"/>
</dbReference>
<keyword evidence="5" id="KW-0249">Electron transport</keyword>
<dbReference type="GO" id="GO:0022900">
    <property type="term" value="P:electron transport chain"/>
    <property type="evidence" value="ECO:0007669"/>
    <property type="project" value="InterPro"/>
</dbReference>
<gene>
    <name evidence="7" type="ORF">METZ01_LOCUS508028</name>
</gene>
<dbReference type="InterPro" id="IPR007329">
    <property type="entry name" value="FMN-bd"/>
</dbReference>
<keyword evidence="4" id="KW-0288">FMN</keyword>
<evidence type="ECO:0000256" key="3">
    <source>
        <dbReference type="ARBA" id="ARBA00022630"/>
    </source>
</evidence>
<name>A0A383EEY3_9ZZZZ</name>
<dbReference type="GO" id="GO:0010181">
    <property type="term" value="F:FMN binding"/>
    <property type="evidence" value="ECO:0007669"/>
    <property type="project" value="InterPro"/>
</dbReference>